<dbReference type="Pfam" id="PF01551">
    <property type="entry name" value="Peptidase_M23"/>
    <property type="match status" value="1"/>
</dbReference>
<protein>
    <submittedName>
        <fullName evidence="3">Peptidase M23</fullName>
    </submittedName>
</protein>
<evidence type="ECO:0000259" key="2">
    <source>
        <dbReference type="Pfam" id="PF01551"/>
    </source>
</evidence>
<dbReference type="InterPro" id="IPR016047">
    <property type="entry name" value="M23ase_b-sheet_dom"/>
</dbReference>
<dbReference type="SUPFAM" id="SSF51261">
    <property type="entry name" value="Duplicated hybrid motif"/>
    <property type="match status" value="1"/>
</dbReference>
<dbReference type="Gene3D" id="2.70.70.10">
    <property type="entry name" value="Glucose Permease (Domain IIA)"/>
    <property type="match status" value="1"/>
</dbReference>
<proteinExistence type="predicted"/>
<dbReference type="Proteomes" id="UP000034569">
    <property type="component" value="Unassembled WGS sequence"/>
</dbReference>
<feature type="signal peptide" evidence="1">
    <location>
        <begin position="1"/>
        <end position="23"/>
    </location>
</feature>
<keyword evidence="1" id="KW-0732">Signal</keyword>
<evidence type="ECO:0000313" key="4">
    <source>
        <dbReference type="Proteomes" id="UP000034569"/>
    </source>
</evidence>
<dbReference type="AlphaFoldDB" id="A0A0G1NQR2"/>
<dbReference type="PANTHER" id="PTHR21666:SF270">
    <property type="entry name" value="MUREIN HYDROLASE ACTIVATOR ENVC"/>
    <property type="match status" value="1"/>
</dbReference>
<dbReference type="InterPro" id="IPR050570">
    <property type="entry name" value="Cell_wall_metabolism_enzyme"/>
</dbReference>
<reference evidence="3 4" key="1">
    <citation type="journal article" date="2015" name="Nature">
        <title>rRNA introns, odd ribosomes, and small enigmatic genomes across a large radiation of phyla.</title>
        <authorList>
            <person name="Brown C.T."/>
            <person name="Hug L.A."/>
            <person name="Thomas B.C."/>
            <person name="Sharon I."/>
            <person name="Castelle C.J."/>
            <person name="Singh A."/>
            <person name="Wilkins M.J."/>
            <person name="Williams K.H."/>
            <person name="Banfield J.F."/>
        </authorList>
    </citation>
    <scope>NUCLEOTIDE SEQUENCE [LARGE SCALE GENOMIC DNA]</scope>
</reference>
<dbReference type="CDD" id="cd12797">
    <property type="entry name" value="M23_peptidase"/>
    <property type="match status" value="1"/>
</dbReference>
<feature type="chain" id="PRO_5002538818" evidence="1">
    <location>
        <begin position="24"/>
        <end position="414"/>
    </location>
</feature>
<dbReference type="GO" id="GO:0004222">
    <property type="term" value="F:metalloendopeptidase activity"/>
    <property type="evidence" value="ECO:0007669"/>
    <property type="project" value="TreeGrafter"/>
</dbReference>
<dbReference type="PANTHER" id="PTHR21666">
    <property type="entry name" value="PEPTIDASE-RELATED"/>
    <property type="match status" value="1"/>
</dbReference>
<accession>A0A0G1NQR2</accession>
<gene>
    <name evidence="3" type="ORF">UX33_C0008G0008</name>
</gene>
<organism evidence="3 4">
    <name type="scientific">Candidatus Azambacteria bacterium GW2011_GWC1_46_13</name>
    <dbReference type="NCBI Taxonomy" id="1618619"/>
    <lineage>
        <taxon>Bacteria</taxon>
        <taxon>Candidatus Azamiibacteriota</taxon>
    </lineage>
</organism>
<dbReference type="InterPro" id="IPR011055">
    <property type="entry name" value="Dup_hybrid_motif"/>
</dbReference>
<dbReference type="EMBL" id="LCLU01000008">
    <property type="protein sequence ID" value="KKU22632.1"/>
    <property type="molecule type" value="Genomic_DNA"/>
</dbReference>
<name>A0A0G1NQR2_9BACT</name>
<evidence type="ECO:0000313" key="3">
    <source>
        <dbReference type="EMBL" id="KKU22632.1"/>
    </source>
</evidence>
<comment type="caution">
    <text evidence="3">The sequence shown here is derived from an EMBL/GenBank/DDBJ whole genome shotgun (WGS) entry which is preliminary data.</text>
</comment>
<evidence type="ECO:0000256" key="1">
    <source>
        <dbReference type="SAM" id="SignalP"/>
    </source>
</evidence>
<feature type="domain" description="M23ase beta-sheet core" evidence="2">
    <location>
        <begin position="263"/>
        <end position="360"/>
    </location>
</feature>
<sequence length="414" mass="45129">MKKTAGALLGILMMLMFVSSANAAWTYEQTFNTLNNGDLNGQDSWSGSTAFDVVTTGTPYEGAKHLSFSTLADIDISRNITPTENGTLFFSVKKPTTNQDTFLFILKNNNGLSDINIYFNANGQIQAYNGTTASWQTIQNYSANSYYRIGIQFELSQNGWQGLAQRTYKVNIDGGAWSAAKGVERSNGITINSVRLSKQGNSYSGTAYLDFINPSYAFGPPPSLKLPFKEGEIWWVSQGNGQGNHINALQYAWDFNWGAGEQDRGKSVFAPATGTVVNLDNSCPDPEPIDTCNGGWGNYVIIDYGNNYFGKLAHLKTVNVQLNQQVVQGQVIGTVGSSGRKWSDPQQTILHGPHIHYQTQDFPGLNDVSIASSFSDVPTNGGVPIGCNCSFVDCMTIDCNNLNAYCYKSSNTIP</sequence>